<sequence>MTSTNTFQGLEDGAKPSSRVLRPPGGGSSNIFGGYEDDGGASRRPNKMASTIFGPPEDSQGGPKRSNPPGGKSSGIFAEPQASSPKRQPLPPVGAASNIFGGQESNLPTVKSHPNKPKDNISLGSAVTVAAPAPQPKEPVEVKKEVAVTPQATPTKEAPPPEPVACQDAEPSSKQPSEKDHEPRLGPRPRSHNRVLNPPGGKSSVVFY</sequence>
<keyword evidence="9" id="KW-1185">Reference proteome</keyword>
<comment type="similarity">
    <text evidence="3">Belongs to the JUPITER family.</text>
</comment>
<evidence type="ECO:0000256" key="5">
    <source>
        <dbReference type="ARBA" id="ARBA00022553"/>
    </source>
</evidence>
<dbReference type="EMBL" id="JAAGNN010000002">
    <property type="protein sequence ID" value="KAF4092947.1"/>
    <property type="molecule type" value="Genomic_DNA"/>
</dbReference>
<name>A0A7J6BEC3_AMEME</name>
<dbReference type="Proteomes" id="UP000593565">
    <property type="component" value="Unassembled WGS sequence"/>
</dbReference>
<dbReference type="GO" id="GO:0005737">
    <property type="term" value="C:cytoplasm"/>
    <property type="evidence" value="ECO:0007669"/>
    <property type="project" value="UniProtKB-SubCell"/>
</dbReference>
<dbReference type="GO" id="GO:0005634">
    <property type="term" value="C:nucleus"/>
    <property type="evidence" value="ECO:0007669"/>
    <property type="project" value="UniProtKB-SubCell"/>
</dbReference>
<evidence type="ECO:0000256" key="3">
    <source>
        <dbReference type="ARBA" id="ARBA00008329"/>
    </source>
</evidence>
<feature type="compositionally biased region" description="Low complexity" evidence="7">
    <location>
        <begin position="147"/>
        <end position="156"/>
    </location>
</feature>
<keyword evidence="5" id="KW-0597">Phosphoprotein</keyword>
<dbReference type="PANTHER" id="PTHR34930:SF5">
    <property type="entry name" value="JUPITER MICROTUBULE ASSOCIATED HOMOLOG 2"/>
    <property type="match status" value="1"/>
</dbReference>
<dbReference type="PANTHER" id="PTHR34930">
    <property type="entry name" value="GEO05313P1"/>
    <property type="match status" value="1"/>
</dbReference>
<evidence type="ECO:0000256" key="2">
    <source>
        <dbReference type="ARBA" id="ARBA00004496"/>
    </source>
</evidence>
<comment type="subcellular location">
    <subcellularLocation>
        <location evidence="2">Cytoplasm</location>
    </subcellularLocation>
    <subcellularLocation>
        <location evidence="1">Nucleus</location>
    </subcellularLocation>
</comment>
<proteinExistence type="inferred from homology"/>
<evidence type="ECO:0000256" key="1">
    <source>
        <dbReference type="ARBA" id="ARBA00004123"/>
    </source>
</evidence>
<dbReference type="AlphaFoldDB" id="A0A7J6BEC3"/>
<evidence type="ECO:0000313" key="8">
    <source>
        <dbReference type="EMBL" id="KAF4092947.1"/>
    </source>
</evidence>
<feature type="region of interest" description="Disordered" evidence="7">
    <location>
        <begin position="1"/>
        <end position="208"/>
    </location>
</feature>
<dbReference type="InterPro" id="IPR033335">
    <property type="entry name" value="JUPITER"/>
</dbReference>
<evidence type="ECO:0000256" key="7">
    <source>
        <dbReference type="SAM" id="MobiDB-lite"/>
    </source>
</evidence>
<evidence type="ECO:0008006" key="10">
    <source>
        <dbReference type="Google" id="ProtNLM"/>
    </source>
</evidence>
<evidence type="ECO:0000313" key="9">
    <source>
        <dbReference type="Proteomes" id="UP000593565"/>
    </source>
</evidence>
<comment type="caution">
    <text evidence="8">The sequence shown here is derived from an EMBL/GenBank/DDBJ whole genome shotgun (WGS) entry which is preliminary data.</text>
</comment>
<keyword evidence="4" id="KW-0963">Cytoplasm</keyword>
<dbReference type="OrthoDB" id="6367565at2759"/>
<reference evidence="8 9" key="1">
    <citation type="submission" date="2020-02" db="EMBL/GenBank/DDBJ databases">
        <title>A chromosome-scale genome assembly of the black bullhead catfish (Ameiurus melas).</title>
        <authorList>
            <person name="Wen M."/>
            <person name="Zham M."/>
            <person name="Cabau C."/>
            <person name="Klopp C."/>
            <person name="Donnadieu C."/>
            <person name="Roques C."/>
            <person name="Bouchez O."/>
            <person name="Lampietro C."/>
            <person name="Jouanno E."/>
            <person name="Herpin A."/>
            <person name="Louis A."/>
            <person name="Berthelot C."/>
            <person name="Parey E."/>
            <person name="Roest-Crollius H."/>
            <person name="Braasch I."/>
            <person name="Postlethwait J."/>
            <person name="Robinson-Rechavi M."/>
            <person name="Echchiki A."/>
            <person name="Begum T."/>
            <person name="Montfort J."/>
            <person name="Schartl M."/>
            <person name="Bobe J."/>
            <person name="Guiguen Y."/>
        </authorList>
    </citation>
    <scope>NUCLEOTIDE SEQUENCE [LARGE SCALE GENOMIC DNA]</scope>
    <source>
        <strain evidence="8">M_S1</strain>
        <tissue evidence="8">Blood</tissue>
    </source>
</reference>
<protein>
    <recommendedName>
        <fullName evidence="10">Hematological and neurological expressed 1-like protein</fullName>
    </recommendedName>
</protein>
<feature type="compositionally biased region" description="Basic and acidic residues" evidence="7">
    <location>
        <begin position="176"/>
        <end position="185"/>
    </location>
</feature>
<accession>A0A7J6BEC3</accession>
<organism evidence="8 9">
    <name type="scientific">Ameiurus melas</name>
    <name type="common">Black bullhead</name>
    <name type="synonym">Silurus melas</name>
    <dbReference type="NCBI Taxonomy" id="219545"/>
    <lineage>
        <taxon>Eukaryota</taxon>
        <taxon>Metazoa</taxon>
        <taxon>Chordata</taxon>
        <taxon>Craniata</taxon>
        <taxon>Vertebrata</taxon>
        <taxon>Euteleostomi</taxon>
        <taxon>Actinopterygii</taxon>
        <taxon>Neopterygii</taxon>
        <taxon>Teleostei</taxon>
        <taxon>Ostariophysi</taxon>
        <taxon>Siluriformes</taxon>
        <taxon>Ictaluridae</taxon>
        <taxon>Ameiurus</taxon>
    </lineage>
</organism>
<gene>
    <name evidence="8" type="ORF">AMELA_G00026500</name>
</gene>
<dbReference type="Pfam" id="PF17054">
    <property type="entry name" value="JUPITER"/>
    <property type="match status" value="1"/>
</dbReference>
<evidence type="ECO:0000256" key="6">
    <source>
        <dbReference type="ARBA" id="ARBA00023242"/>
    </source>
</evidence>
<evidence type="ECO:0000256" key="4">
    <source>
        <dbReference type="ARBA" id="ARBA00022490"/>
    </source>
</evidence>
<keyword evidence="6" id="KW-0539">Nucleus</keyword>